<dbReference type="Pfam" id="PF26054">
    <property type="entry name" value="PHD_G2E3"/>
    <property type="match status" value="1"/>
</dbReference>
<keyword evidence="7" id="KW-0862">Zinc</keyword>
<keyword evidence="4" id="KW-0479">Metal-binding</keyword>
<dbReference type="PANTHER" id="PTHR12420:SF42">
    <property type="entry name" value="G2_M PHASE-SPECIFIC E3 UBIQUITIN-PROTEIN LIGASE"/>
    <property type="match status" value="1"/>
</dbReference>
<feature type="compositionally biased region" description="Polar residues" evidence="10">
    <location>
        <begin position="562"/>
        <end position="573"/>
    </location>
</feature>
<evidence type="ECO:0000256" key="5">
    <source>
        <dbReference type="ARBA" id="ARBA00022771"/>
    </source>
</evidence>
<feature type="region of interest" description="Disordered" evidence="10">
    <location>
        <begin position="806"/>
        <end position="825"/>
    </location>
</feature>
<evidence type="ECO:0000256" key="1">
    <source>
        <dbReference type="ARBA" id="ARBA00004123"/>
    </source>
</evidence>
<dbReference type="PROSITE" id="PS51805">
    <property type="entry name" value="EPHD"/>
    <property type="match status" value="1"/>
</dbReference>
<dbReference type="SUPFAM" id="SSF57903">
    <property type="entry name" value="FYVE/PHD zinc finger"/>
    <property type="match status" value="2"/>
</dbReference>
<feature type="domain" description="RING-type" evidence="11">
    <location>
        <begin position="148"/>
        <end position="197"/>
    </location>
</feature>
<dbReference type="EMBL" id="HBUF01378017">
    <property type="protein sequence ID" value="CAG6729157.1"/>
    <property type="molecule type" value="Transcribed_RNA"/>
</dbReference>
<dbReference type="InterPro" id="IPR059102">
    <property type="entry name" value="PHD_PHF7/G2E3-like"/>
</dbReference>
<reference evidence="13" key="1">
    <citation type="submission" date="2021-05" db="EMBL/GenBank/DDBJ databases">
        <authorList>
            <person name="Alioto T."/>
            <person name="Alioto T."/>
            <person name="Gomez Garrido J."/>
        </authorList>
    </citation>
    <scope>NUCLEOTIDE SEQUENCE</scope>
</reference>
<feature type="domain" description="PHD-type" evidence="12">
    <location>
        <begin position="10"/>
        <end position="131"/>
    </location>
</feature>
<feature type="compositionally biased region" description="Low complexity" evidence="10">
    <location>
        <begin position="489"/>
        <end position="517"/>
    </location>
</feature>
<keyword evidence="5 9" id="KW-0863">Zinc-finger</keyword>
<dbReference type="InterPro" id="IPR013083">
    <property type="entry name" value="Znf_RING/FYVE/PHD"/>
</dbReference>
<feature type="compositionally biased region" description="Low complexity" evidence="10">
    <location>
        <begin position="1192"/>
        <end position="1204"/>
    </location>
</feature>
<feature type="compositionally biased region" description="Low complexity" evidence="10">
    <location>
        <begin position="532"/>
        <end position="552"/>
    </location>
</feature>
<dbReference type="InterPro" id="IPR034732">
    <property type="entry name" value="EPHD"/>
</dbReference>
<evidence type="ECO:0000256" key="6">
    <source>
        <dbReference type="ARBA" id="ARBA00022786"/>
    </source>
</evidence>
<accession>A0A8D8YIG5</accession>
<keyword evidence="8" id="KW-0539">Nucleus</keyword>
<dbReference type="CDD" id="cd16448">
    <property type="entry name" value="RING-H2"/>
    <property type="match status" value="1"/>
</dbReference>
<dbReference type="Gene3D" id="3.30.40.10">
    <property type="entry name" value="Zinc/RING finger domain, C3HC4 (zinc finger)"/>
    <property type="match status" value="3"/>
</dbReference>
<feature type="region of interest" description="Disordered" evidence="10">
    <location>
        <begin position="1112"/>
        <end position="1131"/>
    </location>
</feature>
<evidence type="ECO:0000256" key="2">
    <source>
        <dbReference type="ARBA" id="ARBA00004906"/>
    </source>
</evidence>
<dbReference type="InterPro" id="IPR001841">
    <property type="entry name" value="Znf_RING"/>
</dbReference>
<evidence type="ECO:0000256" key="8">
    <source>
        <dbReference type="ARBA" id="ARBA00023242"/>
    </source>
</evidence>
<feature type="compositionally biased region" description="Polar residues" evidence="10">
    <location>
        <begin position="623"/>
        <end position="655"/>
    </location>
</feature>
<feature type="compositionally biased region" description="Polar residues" evidence="10">
    <location>
        <begin position="1233"/>
        <end position="1271"/>
    </location>
</feature>
<feature type="compositionally biased region" description="Acidic residues" evidence="10">
    <location>
        <begin position="1280"/>
        <end position="1292"/>
    </location>
</feature>
<dbReference type="Pfam" id="PF13771">
    <property type="entry name" value="zf-HC5HC2H"/>
    <property type="match status" value="1"/>
</dbReference>
<organism evidence="13">
    <name type="scientific">Cacopsylla melanoneura</name>
    <dbReference type="NCBI Taxonomy" id="428564"/>
    <lineage>
        <taxon>Eukaryota</taxon>
        <taxon>Metazoa</taxon>
        <taxon>Ecdysozoa</taxon>
        <taxon>Arthropoda</taxon>
        <taxon>Hexapoda</taxon>
        <taxon>Insecta</taxon>
        <taxon>Pterygota</taxon>
        <taxon>Neoptera</taxon>
        <taxon>Paraneoptera</taxon>
        <taxon>Hemiptera</taxon>
        <taxon>Sternorrhyncha</taxon>
        <taxon>Psylloidea</taxon>
        <taxon>Psyllidae</taxon>
        <taxon>Psyllinae</taxon>
        <taxon>Cacopsylla</taxon>
    </lineage>
</organism>
<feature type="region of interest" description="Disordered" evidence="10">
    <location>
        <begin position="885"/>
        <end position="916"/>
    </location>
</feature>
<protein>
    <submittedName>
        <fullName evidence="13">G2/M phase-specific E3 ubiquitin-protein ligase</fullName>
    </submittedName>
</protein>
<comment type="pathway">
    <text evidence="2">Protein modification; protein ubiquitination.</text>
</comment>
<feature type="region of interest" description="Disordered" evidence="10">
    <location>
        <begin position="1190"/>
        <end position="1214"/>
    </location>
</feature>
<feature type="compositionally biased region" description="Low complexity" evidence="10">
    <location>
        <begin position="886"/>
        <end position="895"/>
    </location>
</feature>
<comment type="subcellular location">
    <subcellularLocation>
        <location evidence="1">Nucleus</location>
    </subcellularLocation>
</comment>
<feature type="compositionally biased region" description="Basic residues" evidence="10">
    <location>
        <begin position="671"/>
        <end position="680"/>
    </location>
</feature>
<evidence type="ECO:0000259" key="11">
    <source>
        <dbReference type="PROSITE" id="PS50089"/>
    </source>
</evidence>
<dbReference type="InterPro" id="IPR042013">
    <property type="entry name" value="PHF7/G2E3_ePHD"/>
</dbReference>
<proteinExistence type="predicted"/>
<keyword evidence="3" id="KW-0808">Transferase</keyword>
<dbReference type="CDD" id="cd15669">
    <property type="entry name" value="ePHD_PHF7_G2E3_like"/>
    <property type="match status" value="1"/>
</dbReference>
<feature type="region of interest" description="Disordered" evidence="10">
    <location>
        <begin position="384"/>
        <end position="683"/>
    </location>
</feature>
<dbReference type="InterPro" id="IPR051188">
    <property type="entry name" value="PHD-type_Zinc_Finger"/>
</dbReference>
<dbReference type="GO" id="GO:0005634">
    <property type="term" value="C:nucleus"/>
    <property type="evidence" value="ECO:0007669"/>
    <property type="project" value="TreeGrafter"/>
</dbReference>
<evidence type="ECO:0000256" key="7">
    <source>
        <dbReference type="ARBA" id="ARBA00022833"/>
    </source>
</evidence>
<evidence type="ECO:0000259" key="12">
    <source>
        <dbReference type="PROSITE" id="PS51805"/>
    </source>
</evidence>
<dbReference type="PANTHER" id="PTHR12420">
    <property type="entry name" value="PHD FINGER PROTEIN"/>
    <property type="match status" value="1"/>
</dbReference>
<dbReference type="EMBL" id="HBUF01378018">
    <property type="protein sequence ID" value="CAG6729159.1"/>
    <property type="molecule type" value="Transcribed_RNA"/>
</dbReference>
<feature type="compositionally biased region" description="Low complexity" evidence="10">
    <location>
        <begin position="437"/>
        <end position="467"/>
    </location>
</feature>
<feature type="compositionally biased region" description="Basic residues" evidence="10">
    <location>
        <begin position="415"/>
        <end position="425"/>
    </location>
</feature>
<feature type="region of interest" description="Disordered" evidence="10">
    <location>
        <begin position="1233"/>
        <end position="1292"/>
    </location>
</feature>
<evidence type="ECO:0000256" key="3">
    <source>
        <dbReference type="ARBA" id="ARBA00022679"/>
    </source>
</evidence>
<dbReference type="PROSITE" id="PS50089">
    <property type="entry name" value="ZF_RING_2"/>
    <property type="match status" value="1"/>
</dbReference>
<evidence type="ECO:0000256" key="10">
    <source>
        <dbReference type="SAM" id="MobiDB-lite"/>
    </source>
</evidence>
<evidence type="ECO:0000256" key="9">
    <source>
        <dbReference type="PROSITE-ProRule" id="PRU00175"/>
    </source>
</evidence>
<feature type="compositionally biased region" description="Low complexity" evidence="10">
    <location>
        <begin position="574"/>
        <end position="610"/>
    </location>
</feature>
<dbReference type="EMBL" id="HBUF01378019">
    <property type="protein sequence ID" value="CAG6729161.1"/>
    <property type="molecule type" value="Transcribed_RNA"/>
</dbReference>
<feature type="compositionally biased region" description="Basic residues" evidence="10">
    <location>
        <begin position="478"/>
        <end position="488"/>
    </location>
</feature>
<keyword evidence="6" id="KW-0833">Ubl conjugation pathway</keyword>
<name>A0A8D8YIG5_9HEMI</name>
<feature type="compositionally biased region" description="Low complexity" evidence="10">
    <location>
        <begin position="389"/>
        <end position="404"/>
    </location>
</feature>
<dbReference type="InterPro" id="IPR011011">
    <property type="entry name" value="Znf_FYVE_PHD"/>
</dbReference>
<evidence type="ECO:0000256" key="4">
    <source>
        <dbReference type="ARBA" id="ARBA00022723"/>
    </source>
</evidence>
<feature type="region of interest" description="Disordered" evidence="10">
    <location>
        <begin position="1032"/>
        <end position="1051"/>
    </location>
</feature>
<evidence type="ECO:0000313" key="13">
    <source>
        <dbReference type="EMBL" id="CAG6729157.1"/>
    </source>
</evidence>
<dbReference type="GO" id="GO:0008270">
    <property type="term" value="F:zinc ion binding"/>
    <property type="evidence" value="ECO:0007669"/>
    <property type="project" value="UniProtKB-KW"/>
</dbReference>
<sequence length="1292" mass="141324">MEKIENPSPDERCSFCFSAVNNPLRYGEMYRYENIITHYFCILMSTGIKQNGNDDEGLYGFLIKDIQQGLDRARDIKCVYCKRGGATAQCNHYVRSMRKKCLATFHLTCGVTHGSQHLFYGQYQSMCHLHRRAQKIPAEFIKESAVSCGVCFDTIHDVIASSSLWGSCCKNYYFHRDCVQQLAFTSGGYHFRCPLCNNADQFRLAMQKCGIYVPIRDALWETEPDAYSELYVEHNQCDVEPCLCPHSTTEGDKRTYNSGAWDLIRCASCGSEGTHRRCSGLSLTGDVTWNCGSCQAVLKRKQEDGEGERDEIQKTIEPDTCCAYYCVSNKGRDYQTDKGMYKTIYCMECELSWIHARCRTIETNGVEKGSSSEWTCVGCLAGENEDSTEPTPTTSTTSQTILSSADKTAIEEKTKKQRGRRRKPKLKNDAQDPLLPSGSSTDSASTSRISEPTSSFSSPASSISNEEISAKLVDLNKKQKRRVSRKPRPTSTPSPLISSTPPHPSPSLLTSPTTPDTASISQALGSSKPGPKSSRLNASSNGSNSNKTSTSRKQSRRGKRISLSTRGLSTRRQTAASSVVSSPSVTTASQALPETPPELSTPSKSSSTFLLPPPLSPPFETTASPFSTTSSLPATAIASTSVSSNSIKDSTTHSSLKAVKASDNLSNKSKVSAKSRKPSVPRKDTLATALKAPLKIGKSLKPSFDGLPMEGLSEAGKRKLFSNVLDVYVKQYHSEKNENDFYRYYLSSLINQLQLPGLKYLYYQARLKLNDLPKANNQLTSIDQRGTSTPSVIAKAKIQLASMERTRTFNPSPSQGPAEDARNRPGDIVEKAVEKTPGVTELPSKEVNRKLPMLMRQIVESIKRARLAFQLSKQNVKTDIQMDMVSSTSESVPAPSSSPPGPNAPTTSQTGDDTKDIICLSSDDEEDDECMVVDEEQTQTIIPKDEDIEVLDAKLSFSWMVTGFKDVPIQVVSIHEVDNLPWVMGEPKCSDYKPLPEEISTKNLEFKYKDDLGNVKTDNQVPTVHSSYIIPSSSSSVISPQPTPTPPSQPRFIIIRPVNPPPIARTNAIRLTSCPTPIRFPSRDVINSVQLVSPGVRDGQNGISRDVINSVQHNSPGVRDSQNGVSSDVTNDQNSVVETGVRRLSSDTRSRHISSDVTLVPSGDDGFMEEPPSPSIFKVTKIVGSLGLDPKSAQSTSHSASHQTNAAFTQGPLIKRRRYTHTPHIAASTNNFIHSTSVTKSPHAASSMNQVSNAASTSIGSAHATSNNPQSADPDIVSISDDEEDDDLIIIS</sequence>